<dbReference type="Proteomes" id="UP000807342">
    <property type="component" value="Unassembled WGS sequence"/>
</dbReference>
<evidence type="ECO:0000313" key="1">
    <source>
        <dbReference type="EMBL" id="KAF9441079.1"/>
    </source>
</evidence>
<dbReference type="AlphaFoldDB" id="A0A9P5WXZ0"/>
<name>A0A9P5WXZ0_9AGAR</name>
<keyword evidence="2" id="KW-1185">Reference proteome</keyword>
<dbReference type="EMBL" id="MU152074">
    <property type="protein sequence ID" value="KAF9441079.1"/>
    <property type="molecule type" value="Genomic_DNA"/>
</dbReference>
<protein>
    <submittedName>
        <fullName evidence="1">Uncharacterized protein</fullName>
    </submittedName>
</protein>
<evidence type="ECO:0000313" key="2">
    <source>
        <dbReference type="Proteomes" id="UP000807342"/>
    </source>
</evidence>
<reference evidence="1" key="1">
    <citation type="submission" date="2020-11" db="EMBL/GenBank/DDBJ databases">
        <authorList>
            <consortium name="DOE Joint Genome Institute"/>
            <person name="Ahrendt S."/>
            <person name="Riley R."/>
            <person name="Andreopoulos W."/>
            <person name="Labutti K."/>
            <person name="Pangilinan J."/>
            <person name="Ruiz-Duenas F.J."/>
            <person name="Barrasa J.M."/>
            <person name="Sanchez-Garcia M."/>
            <person name="Camarero S."/>
            <person name="Miyauchi S."/>
            <person name="Serrano A."/>
            <person name="Linde D."/>
            <person name="Babiker R."/>
            <person name="Drula E."/>
            <person name="Ayuso-Fernandez I."/>
            <person name="Pacheco R."/>
            <person name="Padilla G."/>
            <person name="Ferreira P."/>
            <person name="Barriuso J."/>
            <person name="Kellner H."/>
            <person name="Castanera R."/>
            <person name="Alfaro M."/>
            <person name="Ramirez L."/>
            <person name="Pisabarro A.G."/>
            <person name="Kuo A."/>
            <person name="Tritt A."/>
            <person name="Lipzen A."/>
            <person name="He G."/>
            <person name="Yan M."/>
            <person name="Ng V."/>
            <person name="Cullen D."/>
            <person name="Martin F."/>
            <person name="Rosso M.-N."/>
            <person name="Henrissat B."/>
            <person name="Hibbett D."/>
            <person name="Martinez A.T."/>
            <person name="Grigoriev I.V."/>
        </authorList>
    </citation>
    <scope>NUCLEOTIDE SEQUENCE</scope>
    <source>
        <strain evidence="1">MF-IS2</strain>
    </source>
</reference>
<sequence>MNCSSTSSRWQLVLKGSDRRLYTFNPSSLHIYNPNDLSGLCCQQVSSLILCSSPFNYVFLGGLPLSSLPKGPFFNTFRHVYCISKLSPDFPGVYPSSGQYWGGLGVRTSININCCFSVCPENGARSPNLVLARARGGASRFRIIGSDLAKLENGRRAWL</sequence>
<comment type="caution">
    <text evidence="1">The sequence shown here is derived from an EMBL/GenBank/DDBJ whole genome shotgun (WGS) entry which is preliminary data.</text>
</comment>
<proteinExistence type="predicted"/>
<accession>A0A9P5WXZ0</accession>
<gene>
    <name evidence="1" type="ORF">P691DRAFT_30157</name>
</gene>
<organism evidence="1 2">
    <name type="scientific">Macrolepiota fuliginosa MF-IS2</name>
    <dbReference type="NCBI Taxonomy" id="1400762"/>
    <lineage>
        <taxon>Eukaryota</taxon>
        <taxon>Fungi</taxon>
        <taxon>Dikarya</taxon>
        <taxon>Basidiomycota</taxon>
        <taxon>Agaricomycotina</taxon>
        <taxon>Agaricomycetes</taxon>
        <taxon>Agaricomycetidae</taxon>
        <taxon>Agaricales</taxon>
        <taxon>Agaricineae</taxon>
        <taxon>Agaricaceae</taxon>
        <taxon>Macrolepiota</taxon>
    </lineage>
</organism>